<keyword evidence="1" id="KW-0812">Transmembrane</keyword>
<feature type="transmembrane region" description="Helical" evidence="1">
    <location>
        <begin position="48"/>
        <end position="65"/>
    </location>
</feature>
<evidence type="ECO:0000256" key="1">
    <source>
        <dbReference type="SAM" id="Phobius"/>
    </source>
</evidence>
<accession>A0A7W2FSR6</accession>
<keyword evidence="3" id="KW-1185">Reference proteome</keyword>
<gene>
    <name evidence="2" type="ORF">H2O73_14615</name>
</gene>
<reference evidence="2 3" key="1">
    <citation type="submission" date="2020-07" db="EMBL/GenBank/DDBJ databases">
        <title>Vibrio marinisediminis sp. nov., isolated from marine sediment.</title>
        <authorList>
            <person name="Ji X."/>
        </authorList>
    </citation>
    <scope>NUCLEOTIDE SEQUENCE [LARGE SCALE GENOMIC DNA]</scope>
    <source>
        <strain evidence="2 3">404</strain>
    </source>
</reference>
<evidence type="ECO:0000313" key="2">
    <source>
        <dbReference type="EMBL" id="MBA5763593.1"/>
    </source>
</evidence>
<evidence type="ECO:0000313" key="3">
    <source>
        <dbReference type="Proteomes" id="UP000571701"/>
    </source>
</evidence>
<organism evidence="2 3">
    <name type="scientific">Vibrio marinisediminis</name>
    <dbReference type="NCBI Taxonomy" id="2758441"/>
    <lineage>
        <taxon>Bacteria</taxon>
        <taxon>Pseudomonadati</taxon>
        <taxon>Pseudomonadota</taxon>
        <taxon>Gammaproteobacteria</taxon>
        <taxon>Vibrionales</taxon>
        <taxon>Vibrionaceae</taxon>
        <taxon>Vibrio</taxon>
    </lineage>
</organism>
<sequence>MPDGQMTEMATSAYLGGLIFLLLTYPFALVVVQMCCYADVTKKKYTNYLNVVIGLAFIILLVLHLRTEVVYGQELLNWLENKPSK</sequence>
<dbReference type="Proteomes" id="UP000571701">
    <property type="component" value="Unassembled WGS sequence"/>
</dbReference>
<name>A0A7W2FSR6_9VIBR</name>
<dbReference type="AlphaFoldDB" id="A0A7W2FSR6"/>
<dbReference type="RefSeq" id="WP_182109601.1">
    <property type="nucleotide sequence ID" value="NZ_JACFYF010000009.1"/>
</dbReference>
<proteinExistence type="predicted"/>
<keyword evidence="1" id="KW-0472">Membrane</keyword>
<feature type="transmembrane region" description="Helical" evidence="1">
    <location>
        <begin position="12"/>
        <end position="36"/>
    </location>
</feature>
<comment type="caution">
    <text evidence="2">The sequence shown here is derived from an EMBL/GenBank/DDBJ whole genome shotgun (WGS) entry which is preliminary data.</text>
</comment>
<dbReference type="EMBL" id="JACFYF010000009">
    <property type="protein sequence ID" value="MBA5763593.1"/>
    <property type="molecule type" value="Genomic_DNA"/>
</dbReference>
<keyword evidence="1" id="KW-1133">Transmembrane helix</keyword>
<protein>
    <submittedName>
        <fullName evidence="2">Uncharacterized protein</fullName>
    </submittedName>
</protein>